<proteinExistence type="predicted"/>
<comment type="caution">
    <text evidence="2">The sequence shown here is derived from an EMBL/GenBank/DDBJ whole genome shotgun (WGS) entry which is preliminary data.</text>
</comment>
<reference evidence="2" key="2">
    <citation type="submission" date="2020-09" db="EMBL/GenBank/DDBJ databases">
        <authorList>
            <person name="Sun Q."/>
            <person name="Zhou Y."/>
        </authorList>
    </citation>
    <scope>NUCLEOTIDE SEQUENCE</scope>
    <source>
        <strain evidence="2">CGMCC 1.15179</strain>
    </source>
</reference>
<dbReference type="AlphaFoldDB" id="A0A8J2VF95"/>
<feature type="compositionally biased region" description="Low complexity" evidence="1">
    <location>
        <begin position="50"/>
        <end position="104"/>
    </location>
</feature>
<keyword evidence="3" id="KW-1185">Reference proteome</keyword>
<evidence type="ECO:0000313" key="3">
    <source>
        <dbReference type="Proteomes" id="UP000625210"/>
    </source>
</evidence>
<accession>A0A8J2VF95</accession>
<feature type="compositionally biased region" description="Basic and acidic residues" evidence="1">
    <location>
        <begin position="32"/>
        <end position="43"/>
    </location>
</feature>
<dbReference type="Proteomes" id="UP000625210">
    <property type="component" value="Unassembled WGS sequence"/>
</dbReference>
<dbReference type="EMBL" id="BMHQ01000002">
    <property type="protein sequence ID" value="GGE06636.1"/>
    <property type="molecule type" value="Genomic_DNA"/>
</dbReference>
<evidence type="ECO:0000256" key="1">
    <source>
        <dbReference type="SAM" id="MobiDB-lite"/>
    </source>
</evidence>
<protein>
    <submittedName>
        <fullName evidence="2">Uncharacterized protein</fullName>
    </submittedName>
</protein>
<gene>
    <name evidence="2" type="ORF">GCM10011571_04740</name>
</gene>
<name>A0A8J2VF95_9BACL</name>
<evidence type="ECO:0000313" key="2">
    <source>
        <dbReference type="EMBL" id="GGE06636.1"/>
    </source>
</evidence>
<organism evidence="2 3">
    <name type="scientific">Marinithermofilum abyssi</name>
    <dbReference type="NCBI Taxonomy" id="1571185"/>
    <lineage>
        <taxon>Bacteria</taxon>
        <taxon>Bacillati</taxon>
        <taxon>Bacillota</taxon>
        <taxon>Bacilli</taxon>
        <taxon>Bacillales</taxon>
        <taxon>Thermoactinomycetaceae</taxon>
        <taxon>Marinithermofilum</taxon>
    </lineage>
</organism>
<sequence>MEQVTEKQPLTAQRPGLYRGNLFFTHSREILFEAPPKQRDNSKTIETLKSATAAPESATEAPESATEAPESATAAPESATEAPKSATAAPKSATAAPKSATEAPLGNRGILMVPGCRLPSLKFVKAQFLKILFEIIHF</sequence>
<reference evidence="2" key="1">
    <citation type="journal article" date="2014" name="Int. J. Syst. Evol. Microbiol.">
        <title>Complete genome sequence of Corynebacterium casei LMG S-19264T (=DSM 44701T), isolated from a smear-ripened cheese.</title>
        <authorList>
            <consortium name="US DOE Joint Genome Institute (JGI-PGF)"/>
            <person name="Walter F."/>
            <person name="Albersmeier A."/>
            <person name="Kalinowski J."/>
            <person name="Ruckert C."/>
        </authorList>
    </citation>
    <scope>NUCLEOTIDE SEQUENCE</scope>
    <source>
        <strain evidence="2">CGMCC 1.15179</strain>
    </source>
</reference>
<feature type="region of interest" description="Disordered" evidence="1">
    <location>
        <begin position="32"/>
        <end position="106"/>
    </location>
</feature>